<gene>
    <name evidence="2" type="ORF">CILFYP12_00901</name>
</gene>
<evidence type="ECO:0000256" key="1">
    <source>
        <dbReference type="SAM" id="Phobius"/>
    </source>
</evidence>
<accession>A0A6N2SMH6</accession>
<reference evidence="2" key="1">
    <citation type="submission" date="2019-11" db="EMBL/GenBank/DDBJ databases">
        <authorList>
            <person name="Feng L."/>
        </authorList>
    </citation>
    <scope>NUCLEOTIDE SEQUENCE</scope>
    <source>
        <strain evidence="2">CinnocuumLFYP12</strain>
    </source>
</reference>
<dbReference type="EMBL" id="CACRTE010000013">
    <property type="protein sequence ID" value="VYS94212.1"/>
    <property type="molecule type" value="Genomic_DNA"/>
</dbReference>
<protein>
    <submittedName>
        <fullName evidence="2">Uncharacterized protein</fullName>
    </submittedName>
</protein>
<keyword evidence="1" id="KW-1133">Transmembrane helix</keyword>
<organism evidence="2">
    <name type="scientific">Clostridium innocuum</name>
    <dbReference type="NCBI Taxonomy" id="1522"/>
    <lineage>
        <taxon>Bacteria</taxon>
        <taxon>Bacillati</taxon>
        <taxon>Bacillota</taxon>
        <taxon>Clostridia</taxon>
        <taxon>Eubacteriales</taxon>
        <taxon>Clostridiaceae</taxon>
        <taxon>Clostridium</taxon>
    </lineage>
</organism>
<sequence>MNMRKNKYLKAKLTADTEEDCLYNTFWIYLAGISELLLIVMLQGELNYISIPCLIAAGIVLGVCAYRVGQNSKEKTNKT</sequence>
<dbReference type="AlphaFoldDB" id="A0A6N2SMH6"/>
<feature type="transmembrane region" description="Helical" evidence="1">
    <location>
        <begin position="48"/>
        <end position="68"/>
    </location>
</feature>
<dbReference type="RefSeq" id="WP_008727370.1">
    <property type="nucleotide sequence ID" value="NZ_CACRTE010000013.1"/>
</dbReference>
<keyword evidence="1" id="KW-0812">Transmembrane</keyword>
<keyword evidence="1" id="KW-0472">Membrane</keyword>
<feature type="transmembrane region" description="Helical" evidence="1">
    <location>
        <begin position="21"/>
        <end position="42"/>
    </location>
</feature>
<evidence type="ECO:0000313" key="2">
    <source>
        <dbReference type="EMBL" id="VYS94212.1"/>
    </source>
</evidence>
<name>A0A6N2SMH6_CLOIN</name>
<proteinExistence type="predicted"/>